<dbReference type="EMBL" id="VSSQ01046450">
    <property type="protein sequence ID" value="MPN00425.1"/>
    <property type="molecule type" value="Genomic_DNA"/>
</dbReference>
<reference evidence="1" key="1">
    <citation type="submission" date="2019-08" db="EMBL/GenBank/DDBJ databases">
        <authorList>
            <person name="Kucharzyk K."/>
            <person name="Murdoch R.W."/>
            <person name="Higgins S."/>
            <person name="Loffler F."/>
        </authorList>
    </citation>
    <scope>NUCLEOTIDE SEQUENCE</scope>
</reference>
<evidence type="ECO:0000313" key="1">
    <source>
        <dbReference type="EMBL" id="MPN00425.1"/>
    </source>
</evidence>
<protein>
    <submittedName>
        <fullName evidence="1">Uncharacterized protein</fullName>
    </submittedName>
</protein>
<sequence>MRKGSPFVIIITTKPAGLLRMLHNSGEGTETDIVNGLPYIRLNRGQQKVYICNGRINTVGIDVQFIQIPA</sequence>
<comment type="caution">
    <text evidence="1">The sequence shown here is derived from an EMBL/GenBank/DDBJ whole genome shotgun (WGS) entry which is preliminary data.</text>
</comment>
<organism evidence="1">
    <name type="scientific">bioreactor metagenome</name>
    <dbReference type="NCBI Taxonomy" id="1076179"/>
    <lineage>
        <taxon>unclassified sequences</taxon>
        <taxon>metagenomes</taxon>
        <taxon>ecological metagenomes</taxon>
    </lineage>
</organism>
<proteinExistence type="predicted"/>
<gene>
    <name evidence="1" type="ORF">SDC9_147620</name>
</gene>
<accession>A0A645EEE7</accession>
<dbReference type="AlphaFoldDB" id="A0A645EEE7"/>
<name>A0A645EEE7_9ZZZZ</name>